<name>A0A9X7CSV5_BACCE</name>
<gene>
    <name evidence="2" type="ORF">COC69_00075</name>
</gene>
<proteinExistence type="predicted"/>
<evidence type="ECO:0000313" key="3">
    <source>
        <dbReference type="Proteomes" id="UP000224203"/>
    </source>
</evidence>
<dbReference type="InterPro" id="IPR018873">
    <property type="entry name" value="KilA-N_DNA-bd_domain"/>
</dbReference>
<dbReference type="EMBL" id="NULI01000003">
    <property type="protein sequence ID" value="PGS84211.1"/>
    <property type="molecule type" value="Genomic_DNA"/>
</dbReference>
<dbReference type="AlphaFoldDB" id="A0A9X7CSV5"/>
<feature type="domain" description="KilA-N DNA-binding" evidence="1">
    <location>
        <begin position="35"/>
        <end position="114"/>
    </location>
</feature>
<organism evidence="2 3">
    <name type="scientific">Bacillus cereus</name>
    <dbReference type="NCBI Taxonomy" id="1396"/>
    <lineage>
        <taxon>Bacteria</taxon>
        <taxon>Bacillati</taxon>
        <taxon>Bacillota</taxon>
        <taxon>Bacilli</taxon>
        <taxon>Bacillales</taxon>
        <taxon>Bacillaceae</taxon>
        <taxon>Bacillus</taxon>
        <taxon>Bacillus cereus group</taxon>
    </lineage>
</organism>
<dbReference type="Proteomes" id="UP000224203">
    <property type="component" value="Unassembled WGS sequence"/>
</dbReference>
<evidence type="ECO:0000259" key="1">
    <source>
        <dbReference type="Pfam" id="PF10543"/>
    </source>
</evidence>
<reference evidence="2 3" key="1">
    <citation type="submission" date="2017-09" db="EMBL/GenBank/DDBJ databases">
        <title>Large-scale bioinformatics analysis of Bacillus genomes uncovers conserved roles of natural products in bacterial physiology.</title>
        <authorList>
            <consortium name="Agbiome Team Llc"/>
            <person name="Bleich R.M."/>
            <person name="Grubbs K.J."/>
            <person name="Santa Maria K.C."/>
            <person name="Allen S.E."/>
            <person name="Farag S."/>
            <person name="Shank E.A."/>
            <person name="Bowers A."/>
        </authorList>
    </citation>
    <scope>NUCLEOTIDE SEQUENCE [LARGE SCALE GENOMIC DNA]</scope>
    <source>
        <strain evidence="2 3">AFS041711</strain>
    </source>
</reference>
<dbReference type="RefSeq" id="WP_098782112.1">
    <property type="nucleotide sequence ID" value="NZ_NULI01000003.1"/>
</dbReference>
<protein>
    <recommendedName>
        <fullName evidence="1">KilA-N DNA-binding domain-containing protein</fullName>
    </recommendedName>
</protein>
<evidence type="ECO:0000313" key="2">
    <source>
        <dbReference type="EMBL" id="PGS84211.1"/>
    </source>
</evidence>
<comment type="caution">
    <text evidence="2">The sequence shown here is derived from an EMBL/GenBank/DDBJ whole genome shotgun (WGS) entry which is preliminary data.</text>
</comment>
<accession>A0A9X7CSV5</accession>
<dbReference type="Pfam" id="PF10543">
    <property type="entry name" value="ORF6N"/>
    <property type="match status" value="1"/>
</dbReference>
<sequence length="289" mass="33240">MTDQLTVAKELHILGQQYIAGYQFTGIEGGFGESKKAMLVKEIAEIHEKEVKHINLRINENRSRFKDGIDIVDLKVSPFGGPSLEQLGFTKQSIANSKNIYLLSERGYAKLLKILEDDTAWELYDQFVDGYFNMREQKVNATQLSPELQMFNQMFTVLANQEIEQKRLSKEVTETKEKVENISEIVALNTTEWRKDVNRLLNRIATKQGGYEIYSTIKNESYDMLDRRAGSNLQRRLTNKQKNMALEGVSKSRINKVSKLDVIGEDKKLLEIYLSVVKEMALKYQVKVS</sequence>